<dbReference type="InterPro" id="IPR003591">
    <property type="entry name" value="Leu-rich_rpt_typical-subtyp"/>
</dbReference>
<evidence type="ECO:0000256" key="7">
    <source>
        <dbReference type="ARBA" id="ARBA00023136"/>
    </source>
</evidence>
<evidence type="ECO:0000256" key="1">
    <source>
        <dbReference type="ARBA" id="ARBA00004167"/>
    </source>
</evidence>
<keyword evidence="6 9" id="KW-1133">Transmembrane helix</keyword>
<keyword evidence="7 9" id="KW-0472">Membrane</keyword>
<feature type="transmembrane region" description="Helical" evidence="9">
    <location>
        <begin position="276"/>
        <end position="300"/>
    </location>
</feature>
<keyword evidence="8" id="KW-0325">Glycoprotein</keyword>
<evidence type="ECO:0000256" key="10">
    <source>
        <dbReference type="SAM" id="SignalP"/>
    </source>
</evidence>
<dbReference type="AlphaFoldDB" id="H2ZFG4"/>
<evidence type="ECO:0000256" key="6">
    <source>
        <dbReference type="ARBA" id="ARBA00022989"/>
    </source>
</evidence>
<proteinExistence type="predicted"/>
<dbReference type="InterPro" id="IPR001611">
    <property type="entry name" value="Leu-rich_rpt"/>
</dbReference>
<evidence type="ECO:0000256" key="2">
    <source>
        <dbReference type="ARBA" id="ARBA00022614"/>
    </source>
</evidence>
<feature type="domain" description="LRRCT" evidence="11">
    <location>
        <begin position="211"/>
        <end position="266"/>
    </location>
</feature>
<dbReference type="Pfam" id="PF13855">
    <property type="entry name" value="LRR_8"/>
    <property type="match status" value="2"/>
</dbReference>
<dbReference type="PANTHER" id="PTHR24365">
    <property type="entry name" value="TOLL-LIKE RECEPTOR"/>
    <property type="match status" value="1"/>
</dbReference>
<keyword evidence="2" id="KW-0433">Leucine-rich repeat</keyword>
<keyword evidence="4 10" id="KW-0732">Signal</keyword>
<evidence type="ECO:0000256" key="9">
    <source>
        <dbReference type="SAM" id="Phobius"/>
    </source>
</evidence>
<dbReference type="GO" id="GO:0038023">
    <property type="term" value="F:signaling receptor activity"/>
    <property type="evidence" value="ECO:0007669"/>
    <property type="project" value="TreeGrafter"/>
</dbReference>
<reference evidence="13" key="1">
    <citation type="submission" date="2003-08" db="EMBL/GenBank/DDBJ databases">
        <authorList>
            <person name="Birren B."/>
            <person name="Nusbaum C."/>
            <person name="Abebe A."/>
            <person name="Abouelleil A."/>
            <person name="Adekoya E."/>
            <person name="Ait-zahra M."/>
            <person name="Allen N."/>
            <person name="Allen T."/>
            <person name="An P."/>
            <person name="Anderson M."/>
            <person name="Anderson S."/>
            <person name="Arachchi H."/>
            <person name="Armbruster J."/>
            <person name="Bachantsang P."/>
            <person name="Baldwin J."/>
            <person name="Barry A."/>
            <person name="Bayul T."/>
            <person name="Blitshsteyn B."/>
            <person name="Bloom T."/>
            <person name="Blye J."/>
            <person name="Boguslavskiy L."/>
            <person name="Borowsky M."/>
            <person name="Boukhgalter B."/>
            <person name="Brunache A."/>
            <person name="Butler J."/>
            <person name="Calixte N."/>
            <person name="Calvo S."/>
            <person name="Camarata J."/>
            <person name="Campo K."/>
            <person name="Chang J."/>
            <person name="Cheshatsang Y."/>
            <person name="Citroen M."/>
            <person name="Collymore A."/>
            <person name="Considine T."/>
            <person name="Cook A."/>
            <person name="Cooke P."/>
            <person name="Corum B."/>
            <person name="Cuomo C."/>
            <person name="David R."/>
            <person name="Dawoe T."/>
            <person name="Degray S."/>
            <person name="Dodge S."/>
            <person name="Dooley K."/>
            <person name="Dorje P."/>
            <person name="Dorjee K."/>
            <person name="Dorris L."/>
            <person name="Duffey N."/>
            <person name="Dupes A."/>
            <person name="Elkins T."/>
            <person name="Engels R."/>
            <person name="Erickson J."/>
            <person name="Farina A."/>
            <person name="Faro S."/>
            <person name="Ferreira P."/>
            <person name="Fischer H."/>
            <person name="Fitzgerald M."/>
            <person name="Foley K."/>
            <person name="Gage D."/>
            <person name="Galagan J."/>
            <person name="Gearin G."/>
            <person name="Gnerre S."/>
            <person name="Gnirke A."/>
            <person name="Goyette A."/>
            <person name="Graham J."/>
            <person name="Grandbois E."/>
            <person name="Gyaltsen K."/>
            <person name="Hafez N."/>
            <person name="Hagopian D."/>
            <person name="Hagos B."/>
            <person name="Hall J."/>
            <person name="Hatcher B."/>
            <person name="Heller A."/>
            <person name="Higgins H."/>
            <person name="Honan T."/>
            <person name="Horn A."/>
            <person name="Houde N."/>
            <person name="Hughes L."/>
            <person name="Hulme W."/>
            <person name="Husby E."/>
            <person name="Iliev I."/>
            <person name="Jaffe D."/>
            <person name="Jones C."/>
            <person name="Kamal M."/>
            <person name="Kamat A."/>
            <person name="Kamvysselis M."/>
            <person name="Karlsson E."/>
            <person name="Kells C."/>
            <person name="Kieu A."/>
            <person name="Kisner P."/>
            <person name="Kodira C."/>
            <person name="Kulbokas E."/>
            <person name="Labutti K."/>
            <person name="Lama D."/>
            <person name="Landers T."/>
            <person name="Leger J."/>
            <person name="Levine S."/>
            <person name="Lewis D."/>
            <person name="Lewis T."/>
            <person name="Lindblad-toh K."/>
            <person name="Liu X."/>
            <person name="Lokyitsang T."/>
            <person name="Lokyitsang Y."/>
            <person name="Lucien O."/>
            <person name="Lui A."/>
            <person name="Ma L.J."/>
            <person name="Mabbitt R."/>
            <person name="Macdonald J."/>
            <person name="Maclean C."/>
            <person name="Major J."/>
            <person name="Manning J."/>
            <person name="Marabella R."/>
            <person name="Maru K."/>
            <person name="Matthews C."/>
            <person name="Mauceli E."/>
            <person name="Mccarthy M."/>
            <person name="Mcdonough S."/>
            <person name="Mcghee T."/>
            <person name="Meldrim J."/>
            <person name="Meneus L."/>
            <person name="Mesirov J."/>
            <person name="Mihalev A."/>
            <person name="Mihova T."/>
            <person name="Mikkelsen T."/>
            <person name="Mlenga V."/>
            <person name="Moru K."/>
            <person name="Mozes J."/>
            <person name="Mulrain L."/>
            <person name="Munson G."/>
            <person name="Naylor J."/>
            <person name="Newes C."/>
            <person name="Nguyen C."/>
            <person name="Nguyen N."/>
            <person name="Nguyen T."/>
            <person name="Nicol R."/>
            <person name="Nielsen C."/>
            <person name="Nizzari M."/>
            <person name="Norbu C."/>
            <person name="Norbu N."/>
            <person name="O'donnell P."/>
            <person name="Okoawo O."/>
            <person name="O'leary S."/>
            <person name="Omotosho B."/>
            <person name="O'neill K."/>
            <person name="Osman S."/>
            <person name="Parker S."/>
            <person name="Perrin D."/>
            <person name="Phunkhang P."/>
            <person name="Piqani B."/>
            <person name="Purcell S."/>
            <person name="Rachupka T."/>
            <person name="Ramasamy U."/>
            <person name="Rameau R."/>
            <person name="Ray V."/>
            <person name="Raymond C."/>
            <person name="Retta R."/>
            <person name="Richardson S."/>
            <person name="Rise C."/>
            <person name="Rodriguez J."/>
            <person name="Rogers J."/>
            <person name="Rogov P."/>
            <person name="Rutman M."/>
            <person name="Schupbach R."/>
            <person name="Seaman C."/>
            <person name="Settipalli S."/>
            <person name="Sharpe T."/>
            <person name="Sheridan J."/>
            <person name="Sherpa N."/>
            <person name="Shi J."/>
            <person name="Smirnov S."/>
            <person name="Smith C."/>
            <person name="Sougnez C."/>
            <person name="Spencer B."/>
            <person name="Stalker J."/>
            <person name="Stange-thomann N."/>
            <person name="Stavropoulos S."/>
            <person name="Stetson K."/>
            <person name="Stone C."/>
            <person name="Stone S."/>
            <person name="Stubbs M."/>
            <person name="Talamas J."/>
            <person name="Tchuinga P."/>
            <person name="Tenzing P."/>
            <person name="Tesfaye S."/>
            <person name="Theodore J."/>
            <person name="Thoulutsang Y."/>
            <person name="Topham K."/>
            <person name="Towey S."/>
            <person name="Tsamla T."/>
            <person name="Tsomo N."/>
            <person name="Vallee D."/>
            <person name="Vassiliev H."/>
            <person name="Venkataraman V."/>
            <person name="Vinson J."/>
            <person name="Vo A."/>
            <person name="Wade C."/>
            <person name="Wang S."/>
            <person name="Wangchuk T."/>
            <person name="Wangdi T."/>
            <person name="Whittaker C."/>
            <person name="Wilkinson J."/>
            <person name="Wu Y."/>
            <person name="Wyman D."/>
            <person name="Yadav S."/>
            <person name="Yang S."/>
            <person name="Yang X."/>
            <person name="Yeager S."/>
            <person name="Yee E."/>
            <person name="Young G."/>
            <person name="Zainoun J."/>
            <person name="Zembeck L."/>
            <person name="Zimmer A."/>
            <person name="Zody M."/>
            <person name="Lander E."/>
        </authorList>
    </citation>
    <scope>NUCLEOTIDE SEQUENCE [LARGE SCALE GENOMIC DNA]</scope>
</reference>
<feature type="signal peptide" evidence="10">
    <location>
        <begin position="1"/>
        <end position="19"/>
    </location>
</feature>
<dbReference type="InterPro" id="IPR000483">
    <property type="entry name" value="Cys-rich_flank_reg_C"/>
</dbReference>
<accession>H2ZFG4</accession>
<dbReference type="GO" id="GO:0007165">
    <property type="term" value="P:signal transduction"/>
    <property type="evidence" value="ECO:0007669"/>
    <property type="project" value="TreeGrafter"/>
</dbReference>
<reference evidence="12" key="3">
    <citation type="submission" date="2025-09" db="UniProtKB">
        <authorList>
            <consortium name="Ensembl"/>
        </authorList>
    </citation>
    <scope>IDENTIFICATION</scope>
</reference>
<dbReference type="InterPro" id="IPR032675">
    <property type="entry name" value="LRR_dom_sf"/>
</dbReference>
<dbReference type="SMART" id="SM00082">
    <property type="entry name" value="LRRCT"/>
    <property type="match status" value="1"/>
</dbReference>
<dbReference type="Gene3D" id="3.80.10.10">
    <property type="entry name" value="Ribonuclease Inhibitor"/>
    <property type="match status" value="2"/>
</dbReference>
<keyword evidence="5" id="KW-0677">Repeat</keyword>
<evidence type="ECO:0000256" key="3">
    <source>
        <dbReference type="ARBA" id="ARBA00022692"/>
    </source>
</evidence>
<dbReference type="GO" id="GO:0005886">
    <property type="term" value="C:plasma membrane"/>
    <property type="evidence" value="ECO:0007669"/>
    <property type="project" value="TreeGrafter"/>
</dbReference>
<protein>
    <recommendedName>
        <fullName evidence="11">LRRCT domain-containing protein</fullName>
    </recommendedName>
</protein>
<dbReference type="GeneTree" id="ENSGT00940000161095"/>
<reference evidence="12" key="2">
    <citation type="submission" date="2025-08" db="UniProtKB">
        <authorList>
            <consortium name="Ensembl"/>
        </authorList>
    </citation>
    <scope>IDENTIFICATION</scope>
</reference>
<dbReference type="PANTHER" id="PTHR24365:SF541">
    <property type="entry name" value="PROTEIN TOLL-RELATED"/>
    <property type="match status" value="1"/>
</dbReference>
<feature type="chain" id="PRO_5003578685" description="LRRCT domain-containing protein" evidence="10">
    <location>
        <begin position="20"/>
        <end position="307"/>
    </location>
</feature>
<dbReference type="SMART" id="SM00369">
    <property type="entry name" value="LRR_TYP"/>
    <property type="match status" value="3"/>
</dbReference>
<dbReference type="HOGENOM" id="CLU_907737_0_0_1"/>
<keyword evidence="13" id="KW-1185">Reference proteome</keyword>
<dbReference type="Proteomes" id="UP000007875">
    <property type="component" value="Unassembled WGS sequence"/>
</dbReference>
<evidence type="ECO:0000259" key="11">
    <source>
        <dbReference type="SMART" id="SM00082"/>
    </source>
</evidence>
<dbReference type="SUPFAM" id="SSF52058">
    <property type="entry name" value="L domain-like"/>
    <property type="match status" value="1"/>
</dbReference>
<sequence length="307" mass="33695">MKDFRNRQVSLCMVSGVLCISTTSRAGYNCISKCSCSMIEGEIVADCVALNFTSIPVPSDYQVYLATLQLNNNNLTELPRLVAPALTSLDASYNNLQELTHGIMAGCPAIQQLFLQYNPALAVSDFAVFRDVPHLTELNLEKCSVHQFVEVMLPSLKVLLLSENYITEANTSIAATMPLLQRIDLSFNNLSIVNPSVFKSENLKSVDFSANTFQCDCSLLPFVNWVKRENEELNVVVIGSTEYMCSGPAPFFSQLVLHAVDGLDCTPKPEPQKATIAMEIVLGVVTGVALLFSVLIACYCRRRVSSS</sequence>
<keyword evidence="3 9" id="KW-0812">Transmembrane</keyword>
<evidence type="ECO:0000313" key="13">
    <source>
        <dbReference type="Proteomes" id="UP000007875"/>
    </source>
</evidence>
<comment type="subcellular location">
    <subcellularLocation>
        <location evidence="1">Membrane</location>
        <topology evidence="1">Single-pass membrane protein</topology>
    </subcellularLocation>
</comment>
<dbReference type="Ensembl" id="ENSCSAVT00000016511.1">
    <property type="protein sequence ID" value="ENSCSAVP00000016330.1"/>
    <property type="gene ID" value="ENSCSAVG00000009613.1"/>
</dbReference>
<evidence type="ECO:0000313" key="12">
    <source>
        <dbReference type="Ensembl" id="ENSCSAVP00000016330.1"/>
    </source>
</evidence>
<organism evidence="12 13">
    <name type="scientific">Ciona savignyi</name>
    <name type="common">Pacific transparent sea squirt</name>
    <dbReference type="NCBI Taxonomy" id="51511"/>
    <lineage>
        <taxon>Eukaryota</taxon>
        <taxon>Metazoa</taxon>
        <taxon>Chordata</taxon>
        <taxon>Tunicata</taxon>
        <taxon>Ascidiacea</taxon>
        <taxon>Phlebobranchia</taxon>
        <taxon>Cionidae</taxon>
        <taxon>Ciona</taxon>
    </lineage>
</organism>
<evidence type="ECO:0000256" key="8">
    <source>
        <dbReference type="ARBA" id="ARBA00023180"/>
    </source>
</evidence>
<evidence type="ECO:0000256" key="4">
    <source>
        <dbReference type="ARBA" id="ARBA00022729"/>
    </source>
</evidence>
<evidence type="ECO:0000256" key="5">
    <source>
        <dbReference type="ARBA" id="ARBA00022737"/>
    </source>
</evidence>
<name>H2ZFG4_CIOSA</name>